<keyword evidence="2" id="KW-1185">Reference proteome</keyword>
<evidence type="ECO:0000313" key="2">
    <source>
        <dbReference type="Proteomes" id="UP000054544"/>
    </source>
</evidence>
<dbReference type="Proteomes" id="UP000054544">
    <property type="component" value="Unassembled WGS sequence"/>
</dbReference>
<name>A0A0D9NNR3_METAN</name>
<proteinExistence type="predicted"/>
<protein>
    <submittedName>
        <fullName evidence="1">Uncharacterized protein</fullName>
    </submittedName>
</protein>
<accession>A0A0D9NNR3</accession>
<dbReference type="EMBL" id="KE384749">
    <property type="protein sequence ID" value="KJK75707.1"/>
    <property type="molecule type" value="Genomic_DNA"/>
</dbReference>
<dbReference type="AlphaFoldDB" id="A0A0D9NNR3"/>
<evidence type="ECO:0000313" key="1">
    <source>
        <dbReference type="EMBL" id="KJK75707.1"/>
    </source>
</evidence>
<reference evidence="2" key="1">
    <citation type="journal article" date="2014" name="BMC Genomics">
        <title>The genome sequence of the biocontrol fungus Metarhizium anisopliae and comparative genomics of Metarhizium species.</title>
        <authorList>
            <person name="Pattemore J.A."/>
            <person name="Hane J.K."/>
            <person name="Williams A.H."/>
            <person name="Wilson B.A."/>
            <person name="Stodart B.J."/>
            <person name="Ash G.J."/>
        </authorList>
    </citation>
    <scope>NUCLEOTIDE SEQUENCE [LARGE SCALE GENOMIC DNA]</scope>
    <source>
        <strain evidence="2">BRIP 53293</strain>
    </source>
</reference>
<gene>
    <name evidence="1" type="ORF">H634G_09071</name>
</gene>
<sequence length="64" mass="7285">MVAINIYPSLRPRDDTVPKPAVSEETRPWASPFGYIKPRLQSPILDARLGSKGQEINDSETCWW</sequence>
<organism evidence="1 2">
    <name type="scientific">Metarhizium anisopliae BRIP 53293</name>
    <dbReference type="NCBI Taxonomy" id="1291518"/>
    <lineage>
        <taxon>Eukaryota</taxon>
        <taxon>Fungi</taxon>
        <taxon>Dikarya</taxon>
        <taxon>Ascomycota</taxon>
        <taxon>Pezizomycotina</taxon>
        <taxon>Sordariomycetes</taxon>
        <taxon>Hypocreomycetidae</taxon>
        <taxon>Hypocreales</taxon>
        <taxon>Clavicipitaceae</taxon>
        <taxon>Metarhizium</taxon>
    </lineage>
</organism>